<dbReference type="AlphaFoldDB" id="A0A2C9M2U9"/>
<dbReference type="Proteomes" id="UP000076420">
    <property type="component" value="Unassembled WGS sequence"/>
</dbReference>
<name>A0A2C9M2U9_BIOGL</name>
<protein>
    <submittedName>
        <fullName evidence="1">Uncharacterized protein</fullName>
    </submittedName>
</protein>
<reference evidence="1" key="1">
    <citation type="submission" date="2020-05" db="UniProtKB">
        <authorList>
            <consortium name="EnsemblMetazoa"/>
        </authorList>
    </citation>
    <scope>IDENTIFICATION</scope>
    <source>
        <strain evidence="1">BB02</strain>
    </source>
</reference>
<dbReference type="VEuPathDB" id="VectorBase:BGLAX_048939"/>
<accession>A0A2C9M2U9</accession>
<organism evidence="1 2">
    <name type="scientific">Biomphalaria glabrata</name>
    <name type="common">Bloodfluke planorb</name>
    <name type="synonym">Freshwater snail</name>
    <dbReference type="NCBI Taxonomy" id="6526"/>
    <lineage>
        <taxon>Eukaryota</taxon>
        <taxon>Metazoa</taxon>
        <taxon>Spiralia</taxon>
        <taxon>Lophotrochozoa</taxon>
        <taxon>Mollusca</taxon>
        <taxon>Gastropoda</taxon>
        <taxon>Heterobranchia</taxon>
        <taxon>Euthyneura</taxon>
        <taxon>Panpulmonata</taxon>
        <taxon>Hygrophila</taxon>
        <taxon>Lymnaeoidea</taxon>
        <taxon>Planorbidae</taxon>
        <taxon>Biomphalaria</taxon>
    </lineage>
</organism>
<evidence type="ECO:0000313" key="1">
    <source>
        <dbReference type="EnsemblMetazoa" id="BGLB037866-PA"/>
    </source>
</evidence>
<dbReference type="EnsemblMetazoa" id="BGLB037866-RA">
    <property type="protein sequence ID" value="BGLB037866-PA"/>
    <property type="gene ID" value="BGLB037866"/>
</dbReference>
<dbReference type="KEGG" id="bgt:106075865"/>
<dbReference type="STRING" id="6526.A0A2C9M2U9"/>
<gene>
    <name evidence="1" type="primary">106075865</name>
</gene>
<proteinExistence type="predicted"/>
<evidence type="ECO:0000313" key="2">
    <source>
        <dbReference type="Proteomes" id="UP000076420"/>
    </source>
</evidence>
<sequence>LNQLEDPRIQWRQEQEHMLKEYLVTAQEDLEAKKEIYSIKEQRLLLAQDEFQYLNETLSGWKSSRTSLNSNSSVGSTKYDPDLLKQDVNLAKSRVARLKRELEQIGAEMSYKERGVETLS</sequence>
<dbReference type="VEuPathDB" id="VectorBase:BGLB037866"/>